<dbReference type="PANTHER" id="PTHR30383:SF5">
    <property type="entry name" value="SGNH HYDROLASE-TYPE ESTERASE DOMAIN-CONTAINING PROTEIN"/>
    <property type="match status" value="1"/>
</dbReference>
<protein>
    <recommendedName>
        <fullName evidence="1">SGNH hydrolase-type esterase domain-containing protein</fullName>
    </recommendedName>
</protein>
<dbReference type="Pfam" id="PF13472">
    <property type="entry name" value="Lipase_GDSL_2"/>
    <property type="match status" value="1"/>
</dbReference>
<dbReference type="InterPro" id="IPR036514">
    <property type="entry name" value="SGNH_hydro_sf"/>
</dbReference>
<dbReference type="InterPro" id="IPR051532">
    <property type="entry name" value="Ester_Hydrolysis_Enzymes"/>
</dbReference>
<sequence length="193" mass="20746">MKIFILAIALLAVAILGVFFARGRAIINYPSSGTDIVAFGDSLVEGVGSAQAGGFVRMLSEDLNIPIINLGVSGNTTADALKRIKELDRYKPKVVMILLGGNDYLQKVPKEETLANMNKIIDEAQKRGAVVLFLGLDKSYGSLAKETGAAYIPDILGGILGNKNLMSDSLHPNDLGYRLMADRVKPVLKELID</sequence>
<gene>
    <name evidence="2" type="ORF">A3D49_02765</name>
</gene>
<dbReference type="PANTHER" id="PTHR30383">
    <property type="entry name" value="THIOESTERASE 1/PROTEASE 1/LYSOPHOSPHOLIPASE L1"/>
    <property type="match status" value="1"/>
</dbReference>
<feature type="domain" description="SGNH hydrolase-type esterase" evidence="1">
    <location>
        <begin position="38"/>
        <end position="179"/>
    </location>
</feature>
<reference evidence="2 3" key="1">
    <citation type="journal article" date="2016" name="Nat. Commun.">
        <title>Thousands of microbial genomes shed light on interconnected biogeochemical processes in an aquifer system.</title>
        <authorList>
            <person name="Anantharaman K."/>
            <person name="Brown C.T."/>
            <person name="Hug L.A."/>
            <person name="Sharon I."/>
            <person name="Castelle C.J."/>
            <person name="Probst A.J."/>
            <person name="Thomas B.C."/>
            <person name="Singh A."/>
            <person name="Wilkins M.J."/>
            <person name="Karaoz U."/>
            <person name="Brodie E.L."/>
            <person name="Williams K.H."/>
            <person name="Hubbard S.S."/>
            <person name="Banfield J.F."/>
        </authorList>
    </citation>
    <scope>NUCLEOTIDE SEQUENCE [LARGE SCALE GENOMIC DNA]</scope>
</reference>
<dbReference type="GO" id="GO:0004622">
    <property type="term" value="F:phosphatidylcholine lysophospholipase activity"/>
    <property type="evidence" value="ECO:0007669"/>
    <property type="project" value="TreeGrafter"/>
</dbReference>
<name>A0A1G2TJ94_9BACT</name>
<dbReference type="InterPro" id="IPR013830">
    <property type="entry name" value="SGNH_hydro"/>
</dbReference>
<evidence type="ECO:0000313" key="2">
    <source>
        <dbReference type="EMBL" id="OHA96739.1"/>
    </source>
</evidence>
<evidence type="ECO:0000259" key="1">
    <source>
        <dbReference type="Pfam" id="PF13472"/>
    </source>
</evidence>
<dbReference type="EMBL" id="MHVS01000004">
    <property type="protein sequence ID" value="OHA96739.1"/>
    <property type="molecule type" value="Genomic_DNA"/>
</dbReference>
<dbReference type="AlphaFoldDB" id="A0A1G2TJ94"/>
<proteinExistence type="predicted"/>
<organism evidence="2 3">
    <name type="scientific">Candidatus Zambryskibacteria bacterium RIFCSPHIGHO2_02_FULL_43_37</name>
    <dbReference type="NCBI Taxonomy" id="1802749"/>
    <lineage>
        <taxon>Bacteria</taxon>
        <taxon>Candidatus Zambryskiibacteriota</taxon>
    </lineage>
</organism>
<dbReference type="SUPFAM" id="SSF52266">
    <property type="entry name" value="SGNH hydrolase"/>
    <property type="match status" value="1"/>
</dbReference>
<dbReference type="Gene3D" id="3.40.50.1110">
    <property type="entry name" value="SGNH hydrolase"/>
    <property type="match status" value="1"/>
</dbReference>
<comment type="caution">
    <text evidence="2">The sequence shown here is derived from an EMBL/GenBank/DDBJ whole genome shotgun (WGS) entry which is preliminary data.</text>
</comment>
<evidence type="ECO:0000313" key="3">
    <source>
        <dbReference type="Proteomes" id="UP000177279"/>
    </source>
</evidence>
<dbReference type="Proteomes" id="UP000177279">
    <property type="component" value="Unassembled WGS sequence"/>
</dbReference>
<accession>A0A1G2TJ94</accession>